<dbReference type="Proteomes" id="UP000316199">
    <property type="component" value="Unassembled WGS sequence"/>
</dbReference>
<dbReference type="PANTHER" id="PTHR43391:SF26">
    <property type="entry name" value="BLL7251 PROTEIN"/>
    <property type="match status" value="1"/>
</dbReference>
<keyword evidence="2" id="KW-0560">Oxidoreductase</keyword>
<organism evidence="3 4">
    <name type="scientific">OM182 bacterium</name>
    <dbReference type="NCBI Taxonomy" id="2510334"/>
    <lineage>
        <taxon>Bacteria</taxon>
        <taxon>Pseudomonadati</taxon>
        <taxon>Pseudomonadota</taxon>
        <taxon>Gammaproteobacteria</taxon>
        <taxon>OMG group</taxon>
        <taxon>OM182 clade</taxon>
    </lineage>
</organism>
<protein>
    <submittedName>
        <fullName evidence="3">SDR family oxidoreductase</fullName>
    </submittedName>
</protein>
<dbReference type="InterPro" id="IPR002347">
    <property type="entry name" value="SDR_fam"/>
</dbReference>
<evidence type="ECO:0000313" key="4">
    <source>
        <dbReference type="Proteomes" id="UP000316199"/>
    </source>
</evidence>
<dbReference type="PANTHER" id="PTHR43391">
    <property type="entry name" value="RETINOL DEHYDROGENASE-RELATED"/>
    <property type="match status" value="1"/>
</dbReference>
<dbReference type="Pfam" id="PF00106">
    <property type="entry name" value="adh_short"/>
    <property type="match status" value="1"/>
</dbReference>
<sequence>MELVDKVAVITGGSGGIGAAMARAFLAEGARGVMLADLDAAAVKAISSQLGCEGMACDVTDERQIQELVAATESKFGQIDLFCSNAGKGHDGVLTDVEDNEWHAQWNLHVMSHMYAARAVLPGMIERGEGYLLNTASAAGLLAALSAGVYSVTKAASVKLAEFLAITHGDAGIHVSVLCPQGVNTAMGPKSLGDGQTDGILEPEELAKVVVETIRMERFYVLPHPEVEEYVRRKGDNIDRWLHGMRRLRKKSIALIS</sequence>
<reference evidence="3 4" key="1">
    <citation type="submission" date="2019-02" db="EMBL/GenBank/DDBJ databases">
        <title>Prokaryotic population dynamics and viral predation in marine succession experiment using metagenomics: the confinement effect.</title>
        <authorList>
            <person name="Haro-Moreno J.M."/>
            <person name="Rodriguez-Valera F."/>
            <person name="Lopez-Perez M."/>
        </authorList>
    </citation>
    <scope>NUCLEOTIDE SEQUENCE [LARGE SCALE GENOMIC DNA]</scope>
    <source>
        <strain evidence="3">MED-G157</strain>
    </source>
</reference>
<gene>
    <name evidence="3" type="ORF">EVA68_08205</name>
</gene>
<dbReference type="PRINTS" id="PR00081">
    <property type="entry name" value="GDHRDH"/>
</dbReference>
<evidence type="ECO:0000313" key="3">
    <source>
        <dbReference type="EMBL" id="RZO74915.1"/>
    </source>
</evidence>
<comment type="caution">
    <text evidence="3">The sequence shown here is derived from an EMBL/GenBank/DDBJ whole genome shotgun (WGS) entry which is preliminary data.</text>
</comment>
<dbReference type="EMBL" id="SHAG01000055">
    <property type="protein sequence ID" value="RZO74915.1"/>
    <property type="molecule type" value="Genomic_DNA"/>
</dbReference>
<name>A0A520RXK2_9GAMM</name>
<accession>A0A520RXK2</accession>
<proteinExistence type="inferred from homology"/>
<dbReference type="InterPro" id="IPR036291">
    <property type="entry name" value="NAD(P)-bd_dom_sf"/>
</dbReference>
<evidence type="ECO:0000256" key="1">
    <source>
        <dbReference type="ARBA" id="ARBA00006484"/>
    </source>
</evidence>
<dbReference type="Gene3D" id="3.40.50.720">
    <property type="entry name" value="NAD(P)-binding Rossmann-like Domain"/>
    <property type="match status" value="1"/>
</dbReference>
<dbReference type="CDD" id="cd05233">
    <property type="entry name" value="SDR_c"/>
    <property type="match status" value="1"/>
</dbReference>
<dbReference type="GO" id="GO:0016491">
    <property type="term" value="F:oxidoreductase activity"/>
    <property type="evidence" value="ECO:0007669"/>
    <property type="project" value="UniProtKB-KW"/>
</dbReference>
<dbReference type="AlphaFoldDB" id="A0A520RXK2"/>
<comment type="similarity">
    <text evidence="1">Belongs to the short-chain dehydrogenases/reductases (SDR) family.</text>
</comment>
<evidence type="ECO:0000256" key="2">
    <source>
        <dbReference type="ARBA" id="ARBA00023002"/>
    </source>
</evidence>
<dbReference type="SUPFAM" id="SSF51735">
    <property type="entry name" value="NAD(P)-binding Rossmann-fold domains"/>
    <property type="match status" value="1"/>
</dbReference>